<proteinExistence type="predicted"/>
<accession>A0ABD5QC76</accession>
<name>A0ABD5QC76_9EURY</name>
<evidence type="ECO:0000313" key="2">
    <source>
        <dbReference type="Proteomes" id="UP001595925"/>
    </source>
</evidence>
<dbReference type="RefSeq" id="WP_224828604.1">
    <property type="nucleotide sequence ID" value="NZ_JAIVEF010000008.1"/>
</dbReference>
<dbReference type="InterPro" id="IPR051200">
    <property type="entry name" value="Host-pathogen_enzymatic-act"/>
</dbReference>
<dbReference type="Proteomes" id="UP001595925">
    <property type="component" value="Unassembled WGS sequence"/>
</dbReference>
<protein>
    <submittedName>
        <fullName evidence="1">YncE family protein</fullName>
    </submittedName>
</protein>
<keyword evidence="2" id="KW-1185">Reference proteome</keyword>
<evidence type="ECO:0000313" key="1">
    <source>
        <dbReference type="EMBL" id="MFC4987288.1"/>
    </source>
</evidence>
<dbReference type="InterPro" id="IPR015943">
    <property type="entry name" value="WD40/YVTN_repeat-like_dom_sf"/>
</dbReference>
<dbReference type="PANTHER" id="PTHR47197:SF3">
    <property type="entry name" value="DIHYDRO-HEME D1 DEHYDROGENASE"/>
    <property type="match status" value="1"/>
</dbReference>
<dbReference type="PANTHER" id="PTHR47197">
    <property type="entry name" value="PROTEIN NIRF"/>
    <property type="match status" value="1"/>
</dbReference>
<reference evidence="1 2" key="1">
    <citation type="journal article" date="2019" name="Int. J. Syst. Evol. Microbiol.">
        <title>The Global Catalogue of Microorganisms (GCM) 10K type strain sequencing project: providing services to taxonomists for standard genome sequencing and annotation.</title>
        <authorList>
            <consortium name="The Broad Institute Genomics Platform"/>
            <consortium name="The Broad Institute Genome Sequencing Center for Infectious Disease"/>
            <person name="Wu L."/>
            <person name="Ma J."/>
        </authorList>
    </citation>
    <scope>NUCLEOTIDE SEQUENCE [LARGE SCALE GENOMIC DNA]</scope>
    <source>
        <strain evidence="1 2">CGMCC 1.15824</strain>
    </source>
</reference>
<gene>
    <name evidence="1" type="ORF">ACFPFO_05805</name>
</gene>
<dbReference type="InterPro" id="IPR011048">
    <property type="entry name" value="Haem_d1_sf"/>
</dbReference>
<dbReference type="Gene3D" id="2.130.10.10">
    <property type="entry name" value="YVTN repeat-like/Quinoprotein amine dehydrogenase"/>
    <property type="match status" value="2"/>
</dbReference>
<organism evidence="1 2">
    <name type="scientific">Saliphagus infecundisoli</name>
    <dbReference type="NCBI Taxonomy" id="1849069"/>
    <lineage>
        <taxon>Archaea</taxon>
        <taxon>Methanobacteriati</taxon>
        <taxon>Methanobacteriota</taxon>
        <taxon>Stenosarchaea group</taxon>
        <taxon>Halobacteria</taxon>
        <taxon>Halobacteriales</taxon>
        <taxon>Natrialbaceae</taxon>
        <taxon>Saliphagus</taxon>
    </lineage>
</organism>
<dbReference type="SUPFAM" id="SSF51004">
    <property type="entry name" value="C-terminal (heme d1) domain of cytochrome cd1-nitrite reductase"/>
    <property type="match status" value="1"/>
</dbReference>
<comment type="caution">
    <text evidence="1">The sequence shown here is derived from an EMBL/GenBank/DDBJ whole genome shotgun (WGS) entry which is preliminary data.</text>
</comment>
<dbReference type="AlphaFoldDB" id="A0ABD5QC76"/>
<sequence length="353" mass="37596">MTTGDMSVSVVDALTDELLETAYIGATASFPANQYATREEGIETLWLNVEGGVKGYDPGTLEEAVDLETGSDSNWQEVTPDGEHLVVSAREPTHAQYRIDADPDSEGFGEVTGEIDRGEAAPCDVTIGPDGEYAYVPDLQGDTLTVIDVPAFEIAAQVEVDPVMEGADAAQPYMDTASWGGEYLAVEYLEGDHGTEGIWDISDPTDPEELVRLTEEDGIGAGGTTSEFSADGDLLYLFTPDTEDITVIDVEAREVEDRLDVGGETFAGTWDPGLEKLYVPVQTTDEVVVLSEGKIHERIGVGSAPYGATARDVRPDSGAMDRLLATFANMGVPLGGEGTTYCMGDCYCPGDCD</sequence>
<dbReference type="EMBL" id="JBHSJG010000019">
    <property type="protein sequence ID" value="MFC4987288.1"/>
    <property type="molecule type" value="Genomic_DNA"/>
</dbReference>